<name>A0A1M5W6E9_9BRAD</name>
<dbReference type="InterPro" id="IPR014710">
    <property type="entry name" value="RmlC-like_jellyroll"/>
</dbReference>
<gene>
    <name evidence="1" type="ORF">SAMN05443248_6381</name>
</gene>
<accession>A0A1M5W6E9</accession>
<dbReference type="AlphaFoldDB" id="A0A1M5W6E9"/>
<dbReference type="Proteomes" id="UP000189796">
    <property type="component" value="Chromosome I"/>
</dbReference>
<dbReference type="SUPFAM" id="SSF51182">
    <property type="entry name" value="RmlC-like cupins"/>
    <property type="match status" value="1"/>
</dbReference>
<sequence length="129" mass="14270">MIRCIKLWTGADRKSHFEEGFIDLEPGARGDALSVKFPIASASFHETDADPQLGWHPDADRQLVITLSGTLEFETPDGRFALRPGDVLFTEDTGGAGHNWKMVGDQPWCRLYTTLDPKTVVPFRPTVAG</sequence>
<reference evidence="1 2" key="1">
    <citation type="submission" date="2016-11" db="EMBL/GenBank/DDBJ databases">
        <authorList>
            <person name="Jaros S."/>
            <person name="Januszkiewicz K."/>
            <person name="Wedrychowicz H."/>
        </authorList>
    </citation>
    <scope>NUCLEOTIDE SEQUENCE [LARGE SCALE GENOMIC DNA]</scope>
    <source>
        <strain evidence="1 2">GAS138</strain>
    </source>
</reference>
<dbReference type="InterPro" id="IPR011051">
    <property type="entry name" value="RmlC_Cupin_sf"/>
</dbReference>
<evidence type="ECO:0008006" key="3">
    <source>
        <dbReference type="Google" id="ProtNLM"/>
    </source>
</evidence>
<protein>
    <recommendedName>
        <fullName evidence="3">Cupin domain-containing protein</fullName>
    </recommendedName>
</protein>
<dbReference type="EMBL" id="LT670817">
    <property type="protein sequence ID" value="SHH83040.1"/>
    <property type="molecule type" value="Genomic_DNA"/>
</dbReference>
<dbReference type="OrthoDB" id="4205621at2"/>
<proteinExistence type="predicted"/>
<dbReference type="RefSeq" id="WP_079604793.1">
    <property type="nucleotide sequence ID" value="NZ_LT670817.1"/>
</dbReference>
<dbReference type="Gene3D" id="2.60.120.10">
    <property type="entry name" value="Jelly Rolls"/>
    <property type="match status" value="1"/>
</dbReference>
<evidence type="ECO:0000313" key="2">
    <source>
        <dbReference type="Proteomes" id="UP000189796"/>
    </source>
</evidence>
<organism evidence="1 2">
    <name type="scientific">Bradyrhizobium erythrophlei</name>
    <dbReference type="NCBI Taxonomy" id="1437360"/>
    <lineage>
        <taxon>Bacteria</taxon>
        <taxon>Pseudomonadati</taxon>
        <taxon>Pseudomonadota</taxon>
        <taxon>Alphaproteobacteria</taxon>
        <taxon>Hyphomicrobiales</taxon>
        <taxon>Nitrobacteraceae</taxon>
        <taxon>Bradyrhizobium</taxon>
    </lineage>
</organism>
<evidence type="ECO:0000313" key="1">
    <source>
        <dbReference type="EMBL" id="SHH83040.1"/>
    </source>
</evidence>